<protein>
    <submittedName>
        <fullName evidence="2">Uncharacterized protein</fullName>
    </submittedName>
</protein>
<gene>
    <name evidence="2" type="ORF">GA0061070_100731</name>
</gene>
<keyword evidence="1" id="KW-0472">Membrane</keyword>
<evidence type="ECO:0000256" key="1">
    <source>
        <dbReference type="SAM" id="Phobius"/>
    </source>
</evidence>
<proteinExistence type="predicted"/>
<keyword evidence="1" id="KW-1133">Transmembrane helix</keyword>
<feature type="transmembrane region" description="Helical" evidence="1">
    <location>
        <begin position="12"/>
        <end position="38"/>
    </location>
</feature>
<dbReference type="AlphaFoldDB" id="A0A1C4B8N3"/>
<reference evidence="3" key="1">
    <citation type="submission" date="2016-08" db="EMBL/GenBank/DDBJ databases">
        <authorList>
            <person name="Varghese N."/>
            <person name="Submissions Spin"/>
        </authorList>
    </citation>
    <scope>NUCLEOTIDE SEQUENCE [LARGE SCALE GENOMIC DNA]</scope>
    <source>
        <strain evidence="3">REICA_142</strain>
    </source>
</reference>
<evidence type="ECO:0000313" key="2">
    <source>
        <dbReference type="EMBL" id="SCC03213.1"/>
    </source>
</evidence>
<keyword evidence="3" id="KW-1185">Reference proteome</keyword>
<dbReference type="EMBL" id="FMBC01000007">
    <property type="protein sequence ID" value="SCC03213.1"/>
    <property type="molecule type" value="Genomic_DNA"/>
</dbReference>
<accession>A0A1C4B8N3</accession>
<keyword evidence="1" id="KW-0812">Transmembrane</keyword>
<dbReference type="Proteomes" id="UP000198515">
    <property type="component" value="Unassembled WGS sequence"/>
</dbReference>
<organism evidence="2 3">
    <name type="scientific">Kosakonia oryziphila</name>
    <dbReference type="NCBI Taxonomy" id="1005667"/>
    <lineage>
        <taxon>Bacteria</taxon>
        <taxon>Pseudomonadati</taxon>
        <taxon>Pseudomonadota</taxon>
        <taxon>Gammaproteobacteria</taxon>
        <taxon>Enterobacterales</taxon>
        <taxon>Enterobacteriaceae</taxon>
        <taxon>Kosakonia</taxon>
    </lineage>
</organism>
<sequence length="64" mass="7522">MFLVMDDSFMPVIYIAIMALEESPITSIMQGLMMIILIKRYCLVMKQNIITELLLMFFLLNLPY</sequence>
<name>A0A1C4B8N3_9ENTR</name>
<evidence type="ECO:0000313" key="3">
    <source>
        <dbReference type="Proteomes" id="UP000198515"/>
    </source>
</evidence>